<dbReference type="Pfam" id="PF13188">
    <property type="entry name" value="PAS_8"/>
    <property type="match status" value="1"/>
</dbReference>
<dbReference type="FunFam" id="3.40.50.300:FF:000006">
    <property type="entry name" value="DNA-binding transcriptional regulator NtrC"/>
    <property type="match status" value="1"/>
</dbReference>
<dbReference type="InterPro" id="IPR002197">
    <property type="entry name" value="HTH_Fis"/>
</dbReference>
<evidence type="ECO:0000313" key="9">
    <source>
        <dbReference type="Proteomes" id="UP000266016"/>
    </source>
</evidence>
<dbReference type="Gene3D" id="1.10.8.60">
    <property type="match status" value="1"/>
</dbReference>
<dbReference type="PROSITE" id="PS50112">
    <property type="entry name" value="PAS"/>
    <property type="match status" value="1"/>
</dbReference>
<dbReference type="InterPro" id="IPR027417">
    <property type="entry name" value="P-loop_NTPase"/>
</dbReference>
<feature type="domain" description="Sigma-54 factor interaction" evidence="6">
    <location>
        <begin position="152"/>
        <end position="377"/>
    </location>
</feature>
<proteinExistence type="predicted"/>
<dbReference type="InterPro" id="IPR003593">
    <property type="entry name" value="AAA+_ATPase"/>
</dbReference>
<keyword evidence="4" id="KW-0804">Transcription</keyword>
<dbReference type="SUPFAM" id="SSF52540">
    <property type="entry name" value="P-loop containing nucleoside triphosphate hydrolases"/>
    <property type="match status" value="1"/>
</dbReference>
<evidence type="ECO:0000256" key="4">
    <source>
        <dbReference type="ARBA" id="ARBA00023163"/>
    </source>
</evidence>
<dbReference type="PROSITE" id="PS00688">
    <property type="entry name" value="SIGMA54_INTERACT_3"/>
    <property type="match status" value="1"/>
</dbReference>
<sequence length="460" mass="52275">MSILNHQIDVSFEKQVEWWKAVIDSINDGILVIDQEGSVQLINPEYTRITGVTSDILGKPLREYRPGAQLPDTLEDRKCRVGVYRKTRDREYLVDMAPIIVNDKVIGAVSVCKSLTEVHRLSQELKKQNEKLKQLERKMDSMYEAKYTFDQIIGKEAGLKGVVTVAKKVADSSLPILITGESGTGKELFSQAIHNESSRNGRPFIPVNCAAIPAELLESELFGYGEGAFTGAKKGGKAGLFEMANYGTLFLDEIGDMSYDLQAKLLRVLQEKKIRRVGETIDRDIDVRVIAATHRDLQHLVHKNRFREDLFYRLNVIRLQVPSLRERREDIPRLIDSFLQSAYSTYTIEEQTLKFLYTYEWPGNVRELKNVIDYATCIAEGTEITLHDLPESMIKQGAELFQQQPNRSLQGVMEDTERRLIQETINYFGTGIEDKKKAAKSLGISLATLYNKIKKYNIGS</sequence>
<dbReference type="RefSeq" id="WP_119117189.1">
    <property type="nucleotide sequence ID" value="NZ_QWVS01000017.1"/>
</dbReference>
<keyword evidence="9" id="KW-1185">Reference proteome</keyword>
<dbReference type="Proteomes" id="UP000266016">
    <property type="component" value="Unassembled WGS sequence"/>
</dbReference>
<dbReference type="Pfam" id="PF25601">
    <property type="entry name" value="AAA_lid_14"/>
    <property type="match status" value="1"/>
</dbReference>
<dbReference type="GO" id="GO:0043565">
    <property type="term" value="F:sequence-specific DNA binding"/>
    <property type="evidence" value="ECO:0007669"/>
    <property type="project" value="InterPro"/>
</dbReference>
<dbReference type="EMBL" id="QWVS01000017">
    <property type="protein sequence ID" value="RID85922.1"/>
    <property type="molecule type" value="Genomic_DNA"/>
</dbReference>
<dbReference type="SUPFAM" id="SSF46689">
    <property type="entry name" value="Homeodomain-like"/>
    <property type="match status" value="1"/>
</dbReference>
<dbReference type="PANTHER" id="PTHR32071:SF57">
    <property type="entry name" value="C4-DICARBOXYLATE TRANSPORT TRANSCRIPTIONAL REGULATORY PROTEIN DCTD"/>
    <property type="match status" value="1"/>
</dbReference>
<dbReference type="InterPro" id="IPR000014">
    <property type="entry name" value="PAS"/>
</dbReference>
<evidence type="ECO:0000256" key="2">
    <source>
        <dbReference type="ARBA" id="ARBA00022840"/>
    </source>
</evidence>
<dbReference type="InterPro" id="IPR025662">
    <property type="entry name" value="Sigma_54_int_dom_ATP-bd_1"/>
</dbReference>
<dbReference type="Pfam" id="PF02954">
    <property type="entry name" value="HTH_8"/>
    <property type="match status" value="1"/>
</dbReference>
<keyword evidence="1" id="KW-0547">Nucleotide-binding</keyword>
<dbReference type="Gene3D" id="3.30.450.20">
    <property type="entry name" value="PAS domain"/>
    <property type="match status" value="1"/>
</dbReference>
<evidence type="ECO:0000313" key="8">
    <source>
        <dbReference type="EMBL" id="RID85922.1"/>
    </source>
</evidence>
<keyword evidence="2" id="KW-0067">ATP-binding</keyword>
<comment type="caution">
    <text evidence="8">The sequence shown here is derived from an EMBL/GenBank/DDBJ whole genome shotgun (WGS) entry which is preliminary data.</text>
</comment>
<evidence type="ECO:0000256" key="5">
    <source>
        <dbReference type="SAM" id="Coils"/>
    </source>
</evidence>
<dbReference type="AlphaFoldDB" id="A0A398B7T8"/>
<reference evidence="8 9" key="1">
    <citation type="submission" date="2018-08" db="EMBL/GenBank/DDBJ databases">
        <title>Bacillus jemisoniae sp. nov., Bacillus chryseoplanitiae sp. nov., Bacillus resnikiae sp. nov., and Bacillus frankliniae sp. nov., isolated from Viking spacecraft and associated surfaces.</title>
        <authorList>
            <person name="Seuylemezian A."/>
            <person name="Vaishampayan P."/>
        </authorList>
    </citation>
    <scope>NUCLEOTIDE SEQUENCE [LARGE SCALE GENOMIC DNA]</scope>
    <source>
        <strain evidence="8 9">MA001</strain>
    </source>
</reference>
<protein>
    <submittedName>
        <fullName evidence="8">PAS domain S-box protein</fullName>
    </submittedName>
</protein>
<feature type="coiled-coil region" evidence="5">
    <location>
        <begin position="115"/>
        <end position="145"/>
    </location>
</feature>
<keyword evidence="3" id="KW-0805">Transcription regulation</keyword>
<feature type="domain" description="PAS" evidence="7">
    <location>
        <begin position="15"/>
        <end position="55"/>
    </location>
</feature>
<dbReference type="PROSITE" id="PS00675">
    <property type="entry name" value="SIGMA54_INTERACT_1"/>
    <property type="match status" value="1"/>
</dbReference>
<dbReference type="SMART" id="SM00091">
    <property type="entry name" value="PAS"/>
    <property type="match status" value="1"/>
</dbReference>
<evidence type="ECO:0000259" key="6">
    <source>
        <dbReference type="PROSITE" id="PS50045"/>
    </source>
</evidence>
<dbReference type="Pfam" id="PF00158">
    <property type="entry name" value="Sigma54_activat"/>
    <property type="match status" value="1"/>
</dbReference>
<dbReference type="InterPro" id="IPR002078">
    <property type="entry name" value="Sigma_54_int"/>
</dbReference>
<evidence type="ECO:0000259" key="7">
    <source>
        <dbReference type="PROSITE" id="PS50112"/>
    </source>
</evidence>
<dbReference type="GO" id="GO:0005524">
    <property type="term" value="F:ATP binding"/>
    <property type="evidence" value="ECO:0007669"/>
    <property type="project" value="UniProtKB-KW"/>
</dbReference>
<dbReference type="Gene3D" id="1.10.10.60">
    <property type="entry name" value="Homeodomain-like"/>
    <property type="match status" value="1"/>
</dbReference>
<dbReference type="PANTHER" id="PTHR32071">
    <property type="entry name" value="TRANSCRIPTIONAL REGULATORY PROTEIN"/>
    <property type="match status" value="1"/>
</dbReference>
<dbReference type="SMART" id="SM00382">
    <property type="entry name" value="AAA"/>
    <property type="match status" value="1"/>
</dbReference>
<dbReference type="Gene3D" id="3.40.50.300">
    <property type="entry name" value="P-loop containing nucleotide triphosphate hydrolases"/>
    <property type="match status" value="1"/>
</dbReference>
<dbReference type="CDD" id="cd00130">
    <property type="entry name" value="PAS"/>
    <property type="match status" value="1"/>
</dbReference>
<dbReference type="InterPro" id="IPR025944">
    <property type="entry name" value="Sigma_54_int_dom_CS"/>
</dbReference>
<dbReference type="SUPFAM" id="SSF55785">
    <property type="entry name" value="PYP-like sensor domain (PAS domain)"/>
    <property type="match status" value="1"/>
</dbReference>
<dbReference type="InterPro" id="IPR035965">
    <property type="entry name" value="PAS-like_dom_sf"/>
</dbReference>
<gene>
    <name evidence="8" type="ORF">D1953_10745</name>
</gene>
<organism evidence="8 9">
    <name type="scientific">Peribacillus asahii</name>
    <dbReference type="NCBI Taxonomy" id="228899"/>
    <lineage>
        <taxon>Bacteria</taxon>
        <taxon>Bacillati</taxon>
        <taxon>Bacillota</taxon>
        <taxon>Bacilli</taxon>
        <taxon>Bacillales</taxon>
        <taxon>Bacillaceae</taxon>
        <taxon>Peribacillus</taxon>
    </lineage>
</organism>
<dbReference type="GO" id="GO:0006355">
    <property type="term" value="P:regulation of DNA-templated transcription"/>
    <property type="evidence" value="ECO:0007669"/>
    <property type="project" value="InterPro"/>
</dbReference>
<dbReference type="InterPro" id="IPR058031">
    <property type="entry name" value="AAA_lid_NorR"/>
</dbReference>
<dbReference type="NCBIfam" id="TIGR00229">
    <property type="entry name" value="sensory_box"/>
    <property type="match status" value="1"/>
</dbReference>
<keyword evidence="5" id="KW-0175">Coiled coil</keyword>
<name>A0A398B7T8_9BACI</name>
<accession>A0A398B7T8</accession>
<evidence type="ECO:0000256" key="3">
    <source>
        <dbReference type="ARBA" id="ARBA00023015"/>
    </source>
</evidence>
<evidence type="ECO:0000256" key="1">
    <source>
        <dbReference type="ARBA" id="ARBA00022741"/>
    </source>
</evidence>
<dbReference type="CDD" id="cd00009">
    <property type="entry name" value="AAA"/>
    <property type="match status" value="1"/>
</dbReference>
<dbReference type="InterPro" id="IPR009057">
    <property type="entry name" value="Homeodomain-like_sf"/>
</dbReference>
<dbReference type="PROSITE" id="PS50045">
    <property type="entry name" value="SIGMA54_INTERACT_4"/>
    <property type="match status" value="1"/>
</dbReference>